<reference evidence="2 3" key="1">
    <citation type="submission" date="2017-10" db="EMBL/GenBank/DDBJ databases">
        <title>Resolving the taxonomy of Roseburia spp., Eubacterium rectale and Agathobacter spp. through phylogenomic analysis.</title>
        <authorList>
            <person name="Sheridan P.O."/>
            <person name="Walker A.W."/>
            <person name="Duncan S.H."/>
            <person name="Scott K.P."/>
            <person name="Toole P.W.O."/>
            <person name="Luis P."/>
            <person name="Flint H.J."/>
        </authorList>
    </citation>
    <scope>NUCLEOTIDE SEQUENCE [LARGE SCALE GENOMIC DNA]</scope>
    <source>
        <strain evidence="2 3">JK626</strain>
    </source>
</reference>
<feature type="transmembrane region" description="Helical" evidence="1">
    <location>
        <begin position="98"/>
        <end position="125"/>
    </location>
</feature>
<evidence type="ECO:0000256" key="1">
    <source>
        <dbReference type="SAM" id="Phobius"/>
    </source>
</evidence>
<dbReference type="AlphaFoldDB" id="A0A2G3DZA6"/>
<sequence>MIVLELKKEKRTGLVAILFITGIVGALYVLLNYKIRGNTLLSMPLDPMDVLLTQLYGMIMVINMFAIVIATSIAYNMEFSGLAIKKMYVLPISMWKVFVAKFLIITSVFFVAIVIQNSALMWIGISKLGSDKFDMGVFLMFVLYSYITSLPVISFMLMTSSVFESIWVTIGIGVAGFLSAVALQGSEAKYVLCHPFIVMFKPAIAMTAKSDLVVIAIAILETVVFFVIGIVIAENKKSD</sequence>
<keyword evidence="1" id="KW-0472">Membrane</keyword>
<reference evidence="2 3" key="2">
    <citation type="submission" date="2017-10" db="EMBL/GenBank/DDBJ databases">
        <authorList>
            <person name="Banno H."/>
            <person name="Chua N.-H."/>
        </authorList>
    </citation>
    <scope>NUCLEOTIDE SEQUENCE [LARGE SCALE GENOMIC DNA]</scope>
    <source>
        <strain evidence="2 3">JK626</strain>
    </source>
</reference>
<gene>
    <name evidence="2" type="ORF">CSX01_00965</name>
</gene>
<feature type="transmembrane region" description="Helical" evidence="1">
    <location>
        <begin position="212"/>
        <end position="233"/>
    </location>
</feature>
<name>A0A2G3DZA6_9FIRM</name>
<organism evidence="2 3">
    <name type="scientific">Pseudobutyrivibrio ruminis</name>
    <dbReference type="NCBI Taxonomy" id="46206"/>
    <lineage>
        <taxon>Bacteria</taxon>
        <taxon>Bacillati</taxon>
        <taxon>Bacillota</taxon>
        <taxon>Clostridia</taxon>
        <taxon>Lachnospirales</taxon>
        <taxon>Lachnospiraceae</taxon>
        <taxon>Pseudobutyrivibrio</taxon>
    </lineage>
</organism>
<feature type="transmembrane region" description="Helical" evidence="1">
    <location>
        <begin position="165"/>
        <end position="183"/>
    </location>
</feature>
<evidence type="ECO:0000313" key="2">
    <source>
        <dbReference type="EMBL" id="PHU36309.1"/>
    </source>
</evidence>
<dbReference type="Pfam" id="PF12730">
    <property type="entry name" value="ABC2_membrane_4"/>
    <property type="match status" value="1"/>
</dbReference>
<feature type="transmembrane region" description="Helical" evidence="1">
    <location>
        <begin position="12"/>
        <end position="35"/>
    </location>
</feature>
<keyword evidence="1" id="KW-0812">Transmembrane</keyword>
<evidence type="ECO:0000313" key="3">
    <source>
        <dbReference type="Proteomes" id="UP000225889"/>
    </source>
</evidence>
<feature type="transmembrane region" description="Helical" evidence="1">
    <location>
        <begin position="137"/>
        <end position="158"/>
    </location>
</feature>
<feature type="transmembrane region" description="Helical" evidence="1">
    <location>
        <begin position="55"/>
        <end position="77"/>
    </location>
</feature>
<proteinExistence type="predicted"/>
<accession>A0A2G3DZA6</accession>
<protein>
    <submittedName>
        <fullName evidence="2">Lantibiotic ABC transporter permease</fullName>
    </submittedName>
</protein>
<dbReference type="RefSeq" id="WP_099391102.1">
    <property type="nucleotide sequence ID" value="NZ_PDYF01000004.1"/>
</dbReference>
<comment type="caution">
    <text evidence="2">The sequence shown here is derived from an EMBL/GenBank/DDBJ whole genome shotgun (WGS) entry which is preliminary data.</text>
</comment>
<dbReference type="EMBL" id="PDYF01000004">
    <property type="protein sequence ID" value="PHU36309.1"/>
    <property type="molecule type" value="Genomic_DNA"/>
</dbReference>
<keyword evidence="1" id="KW-1133">Transmembrane helix</keyword>
<dbReference type="Proteomes" id="UP000225889">
    <property type="component" value="Unassembled WGS sequence"/>
</dbReference>